<protein>
    <submittedName>
        <fullName evidence="1">Uncharacterized protein</fullName>
    </submittedName>
</protein>
<reference evidence="1" key="1">
    <citation type="submission" date="2022-01" db="EMBL/GenBank/DDBJ databases">
        <authorList>
            <person name="Criscuolo A."/>
        </authorList>
    </citation>
    <scope>NUCLEOTIDE SEQUENCE</scope>
    <source>
        <strain evidence="1">CIP111893</strain>
    </source>
</reference>
<organism evidence="1 2">
    <name type="scientific">Paenibacillus plantiphilus</name>
    <dbReference type="NCBI Taxonomy" id="2905650"/>
    <lineage>
        <taxon>Bacteria</taxon>
        <taxon>Bacillati</taxon>
        <taxon>Bacillota</taxon>
        <taxon>Bacilli</taxon>
        <taxon>Bacillales</taxon>
        <taxon>Paenibacillaceae</taxon>
        <taxon>Paenibacillus</taxon>
    </lineage>
</organism>
<gene>
    <name evidence="1" type="ORF">PAECIP111893_02583</name>
</gene>
<dbReference type="Proteomes" id="UP000838686">
    <property type="component" value="Unassembled WGS sequence"/>
</dbReference>
<evidence type="ECO:0000313" key="1">
    <source>
        <dbReference type="EMBL" id="CAH1206504.1"/>
    </source>
</evidence>
<dbReference type="EMBL" id="CAKMMF010000012">
    <property type="protein sequence ID" value="CAH1206504.1"/>
    <property type="molecule type" value="Genomic_DNA"/>
</dbReference>
<comment type="caution">
    <text evidence="1">The sequence shown here is derived from an EMBL/GenBank/DDBJ whole genome shotgun (WGS) entry which is preliminary data.</text>
</comment>
<accession>A0ABM9C9J0</accession>
<name>A0ABM9C9J0_9BACL</name>
<keyword evidence="2" id="KW-1185">Reference proteome</keyword>
<proteinExistence type="predicted"/>
<evidence type="ECO:0000313" key="2">
    <source>
        <dbReference type="Proteomes" id="UP000838686"/>
    </source>
</evidence>
<sequence>MIHVVHQRMALLRQTQQTNPQQRCARQIEWTDEGLYPRRHLLLAAALPGNDERHFSMYPLHSLAVHPFKRCPQRFMALHQTGKRRFQPGTVQWTFHRQNARHVVACLCAFHLLQNQHPPLGWRDRIICPPFHRLYRCVWILRQPFNRLRQPAHRRRFEDRLQRNLHVPFLVYPREQRHRPQRMASTVEEVIRRANPFHAKDVLPQLSQPSFHRRGRRFVRYAR</sequence>